<sequence length="282" mass="32065">MVTLSGYGLVSDWKPNRRLVAKQAASFSPAYFHDQTFTRGETGAEDNKTATSLTAHGYKLLVFWHLRVSGAVHPKRLSFPPMQPTVTPPPYKVEISTERLWLLPYTVEHAPAFYELLHQNRARLLPDFPDRTSAVLTLPDAQHRIKVFISQHKAGDLYSFGIWRKESDDYVGDITLRRLARGKPYSEVGYYLGDQAEGKGYATEALKGLARYAFQDLRMECINLRCAVTNDKSQRVAERSGFTHLKTYTPVAPENGIGTPQPIHVYRLKKDDANAHLLWKRF</sequence>
<reference evidence="2 3" key="1">
    <citation type="submission" date="2019-07" db="EMBL/GenBank/DDBJ databases">
        <title>Rufibacter sp. nov., isolated from lake sediment.</title>
        <authorList>
            <person name="Qu J.-H."/>
        </authorList>
    </citation>
    <scope>NUCLEOTIDE SEQUENCE [LARGE SCALE GENOMIC DNA]</scope>
    <source>
        <strain evidence="2 3">NBS58-1</strain>
    </source>
</reference>
<evidence type="ECO:0000259" key="1">
    <source>
        <dbReference type="PROSITE" id="PS51186"/>
    </source>
</evidence>
<gene>
    <name evidence="2" type="ORF">FOA19_18160</name>
</gene>
<keyword evidence="3" id="KW-1185">Reference proteome</keyword>
<proteinExistence type="predicted"/>
<dbReference type="Pfam" id="PF13302">
    <property type="entry name" value="Acetyltransf_3"/>
    <property type="match status" value="1"/>
</dbReference>
<dbReference type="Proteomes" id="UP000324133">
    <property type="component" value="Unassembled WGS sequence"/>
</dbReference>
<accession>A0A5B6TBE1</accession>
<dbReference type="GO" id="GO:1990189">
    <property type="term" value="F:protein N-terminal-serine acetyltransferase activity"/>
    <property type="evidence" value="ECO:0007669"/>
    <property type="project" value="TreeGrafter"/>
</dbReference>
<feature type="domain" description="N-acetyltransferase" evidence="1">
    <location>
        <begin position="107"/>
        <end position="272"/>
    </location>
</feature>
<organism evidence="2 3">
    <name type="scientific">Rufibacter hautae</name>
    <dbReference type="NCBI Taxonomy" id="2595005"/>
    <lineage>
        <taxon>Bacteria</taxon>
        <taxon>Pseudomonadati</taxon>
        <taxon>Bacteroidota</taxon>
        <taxon>Cytophagia</taxon>
        <taxon>Cytophagales</taxon>
        <taxon>Hymenobacteraceae</taxon>
        <taxon>Rufibacter</taxon>
    </lineage>
</organism>
<dbReference type="PANTHER" id="PTHR43441">
    <property type="entry name" value="RIBOSOMAL-PROTEIN-SERINE ACETYLTRANSFERASE"/>
    <property type="match status" value="1"/>
</dbReference>
<evidence type="ECO:0000313" key="3">
    <source>
        <dbReference type="Proteomes" id="UP000324133"/>
    </source>
</evidence>
<dbReference type="InterPro" id="IPR051908">
    <property type="entry name" value="Ribosomal_N-acetyltransferase"/>
</dbReference>
<dbReference type="GO" id="GO:0008999">
    <property type="term" value="F:protein-N-terminal-alanine acetyltransferase activity"/>
    <property type="evidence" value="ECO:0007669"/>
    <property type="project" value="TreeGrafter"/>
</dbReference>
<dbReference type="OrthoDB" id="9811523at2"/>
<dbReference type="GO" id="GO:0005737">
    <property type="term" value="C:cytoplasm"/>
    <property type="evidence" value="ECO:0007669"/>
    <property type="project" value="TreeGrafter"/>
</dbReference>
<name>A0A5B6TBE1_9BACT</name>
<protein>
    <submittedName>
        <fullName evidence="2">GNAT family N-acetyltransferase</fullName>
    </submittedName>
</protein>
<evidence type="ECO:0000313" key="2">
    <source>
        <dbReference type="EMBL" id="KAA3436321.1"/>
    </source>
</evidence>
<dbReference type="PROSITE" id="PS51186">
    <property type="entry name" value="GNAT"/>
    <property type="match status" value="1"/>
</dbReference>
<comment type="caution">
    <text evidence="2">The sequence shown here is derived from an EMBL/GenBank/DDBJ whole genome shotgun (WGS) entry which is preliminary data.</text>
</comment>
<keyword evidence="2" id="KW-0808">Transferase</keyword>
<dbReference type="InterPro" id="IPR000182">
    <property type="entry name" value="GNAT_dom"/>
</dbReference>
<dbReference type="SUPFAM" id="SSF55729">
    <property type="entry name" value="Acyl-CoA N-acyltransferases (Nat)"/>
    <property type="match status" value="1"/>
</dbReference>
<dbReference type="InterPro" id="IPR016181">
    <property type="entry name" value="Acyl_CoA_acyltransferase"/>
</dbReference>
<dbReference type="PANTHER" id="PTHR43441:SF2">
    <property type="entry name" value="FAMILY ACETYLTRANSFERASE, PUTATIVE (AFU_ORTHOLOGUE AFUA_7G00850)-RELATED"/>
    <property type="match status" value="1"/>
</dbReference>
<dbReference type="Gene3D" id="3.40.630.30">
    <property type="match status" value="1"/>
</dbReference>
<dbReference type="AlphaFoldDB" id="A0A5B6TBE1"/>
<dbReference type="EMBL" id="VKKY01000003">
    <property type="protein sequence ID" value="KAA3436321.1"/>
    <property type="molecule type" value="Genomic_DNA"/>
</dbReference>